<feature type="region of interest" description="Disordered" evidence="6">
    <location>
        <begin position="1"/>
        <end position="22"/>
    </location>
</feature>
<dbReference type="EMBL" id="JABBGM010000005">
    <property type="protein sequence ID" value="NML94690.1"/>
    <property type="molecule type" value="Genomic_DNA"/>
</dbReference>
<dbReference type="Gene3D" id="3.30.565.10">
    <property type="entry name" value="Histidine kinase-like ATPase, C-terminal domain"/>
    <property type="match status" value="1"/>
</dbReference>
<accession>A0A7Y0BR06</accession>
<evidence type="ECO:0000256" key="2">
    <source>
        <dbReference type="ARBA" id="ARBA00012438"/>
    </source>
</evidence>
<organism evidence="9 10">
    <name type="scientific">Novosphingobium olei</name>
    <dbReference type="NCBI Taxonomy" id="2728851"/>
    <lineage>
        <taxon>Bacteria</taxon>
        <taxon>Pseudomonadati</taxon>
        <taxon>Pseudomonadota</taxon>
        <taxon>Alphaproteobacteria</taxon>
        <taxon>Sphingomonadales</taxon>
        <taxon>Sphingomonadaceae</taxon>
        <taxon>Novosphingobium</taxon>
    </lineage>
</organism>
<feature type="coiled-coil region" evidence="5">
    <location>
        <begin position="146"/>
        <end position="180"/>
    </location>
</feature>
<dbReference type="InterPro" id="IPR003594">
    <property type="entry name" value="HATPase_dom"/>
</dbReference>
<dbReference type="GO" id="GO:0000155">
    <property type="term" value="F:phosphorelay sensor kinase activity"/>
    <property type="evidence" value="ECO:0007669"/>
    <property type="project" value="InterPro"/>
</dbReference>
<feature type="domain" description="Response regulatory" evidence="8">
    <location>
        <begin position="435"/>
        <end position="551"/>
    </location>
</feature>
<dbReference type="Gene3D" id="3.30.450.20">
    <property type="entry name" value="PAS domain"/>
    <property type="match status" value="1"/>
</dbReference>
<dbReference type="InterPro" id="IPR003661">
    <property type="entry name" value="HisK_dim/P_dom"/>
</dbReference>
<dbReference type="InterPro" id="IPR035965">
    <property type="entry name" value="PAS-like_dom_sf"/>
</dbReference>
<dbReference type="InterPro" id="IPR011006">
    <property type="entry name" value="CheY-like_superfamily"/>
</dbReference>
<evidence type="ECO:0000259" key="7">
    <source>
        <dbReference type="PROSITE" id="PS50109"/>
    </source>
</evidence>
<comment type="caution">
    <text evidence="9">The sequence shown here is derived from an EMBL/GenBank/DDBJ whole genome shotgun (WGS) entry which is preliminary data.</text>
</comment>
<reference evidence="9 10" key="1">
    <citation type="submission" date="2020-04" db="EMBL/GenBank/DDBJ databases">
        <title>Novosphingobium sp. TW-4 isolated from soil.</title>
        <authorList>
            <person name="Dahal R.H."/>
            <person name="Chaudhary D.K."/>
        </authorList>
    </citation>
    <scope>NUCLEOTIDE SEQUENCE [LARGE SCALE GENOMIC DNA]</scope>
    <source>
        <strain evidence="9 10">TW-4</strain>
    </source>
</reference>
<sequence>MDIPARSLPQSPSDTGFDDAGPPISLELYRTLFESMDQGYCVIRFLDGPHGPLSDYIHILANAAYERNTGIPNVVGQKLREMVPDEADGWVAFYGRVLHTGEPIRFRNELVATGRHLEVSSFRIGPFEDRLVAVLFKDVTDQVRAEEALRQLNETLEARVVEALAEREAAEAALRQAQKMEAVGQLTGGLAHDFNNLLAGIQGAFELIERRQKQNPAADISRYLSAGLGATRRAAALTHRLLAFSRRQTLSPRALDINTLLPEFVELVTRTVGPSYAIVLDTQKGLWPTSVDSNQLENALLNLCINARDAMPEGGTITINTENVMLQGSAASDRGLPPGDYVTVMVTDGGVGISPEDLERVFDPFFTTKPIGRGTGLGLSMVYGFARQSRGIVRIRSVQDVGTRVRIYLPRFLGEVASPVPSSGEPLAAPMLQGTVLVVDDESSVRMLLVDALAGMGYACLEAGDGAEALAVLEATPVLDLLVTDVGLPGGLNGRQVADAARRTRPMLKVMFVTGYAESSVIDGSAIESGMDILTKPFTVEELTNRITMLVTG</sequence>
<gene>
    <name evidence="9" type="ORF">HHL27_13530</name>
</gene>
<dbReference type="Gene3D" id="1.10.287.130">
    <property type="match status" value="1"/>
</dbReference>
<dbReference type="PROSITE" id="PS50109">
    <property type="entry name" value="HIS_KIN"/>
    <property type="match status" value="1"/>
</dbReference>
<dbReference type="PANTHER" id="PTHR43065">
    <property type="entry name" value="SENSOR HISTIDINE KINASE"/>
    <property type="match status" value="1"/>
</dbReference>
<evidence type="ECO:0000259" key="8">
    <source>
        <dbReference type="PROSITE" id="PS50110"/>
    </source>
</evidence>
<dbReference type="SUPFAM" id="SSF52172">
    <property type="entry name" value="CheY-like"/>
    <property type="match status" value="1"/>
</dbReference>
<evidence type="ECO:0000256" key="1">
    <source>
        <dbReference type="ARBA" id="ARBA00000085"/>
    </source>
</evidence>
<feature type="modified residue" description="4-aspartylphosphate" evidence="4">
    <location>
        <position position="485"/>
    </location>
</feature>
<dbReference type="SMART" id="SM00387">
    <property type="entry name" value="HATPase_c"/>
    <property type="match status" value="1"/>
</dbReference>
<dbReference type="Pfam" id="PF02518">
    <property type="entry name" value="HATPase_c"/>
    <property type="match status" value="1"/>
</dbReference>
<dbReference type="InterPro" id="IPR036097">
    <property type="entry name" value="HisK_dim/P_sf"/>
</dbReference>
<dbReference type="PROSITE" id="PS50110">
    <property type="entry name" value="RESPONSE_REGULATORY"/>
    <property type="match status" value="1"/>
</dbReference>
<dbReference type="Proteomes" id="UP000583556">
    <property type="component" value="Unassembled WGS sequence"/>
</dbReference>
<evidence type="ECO:0000313" key="9">
    <source>
        <dbReference type="EMBL" id="NML94690.1"/>
    </source>
</evidence>
<dbReference type="SMART" id="SM00388">
    <property type="entry name" value="HisKA"/>
    <property type="match status" value="1"/>
</dbReference>
<keyword evidence="10" id="KW-1185">Reference proteome</keyword>
<keyword evidence="5" id="KW-0175">Coiled coil</keyword>
<evidence type="ECO:0000256" key="3">
    <source>
        <dbReference type="ARBA" id="ARBA00022553"/>
    </source>
</evidence>
<dbReference type="SUPFAM" id="SSF55785">
    <property type="entry name" value="PYP-like sensor domain (PAS domain)"/>
    <property type="match status" value="1"/>
</dbReference>
<dbReference type="PANTHER" id="PTHR43065:SF42">
    <property type="entry name" value="TWO-COMPONENT SENSOR PPRA"/>
    <property type="match status" value="1"/>
</dbReference>
<dbReference type="RefSeq" id="WP_169493944.1">
    <property type="nucleotide sequence ID" value="NZ_JABBGM010000005.1"/>
</dbReference>
<evidence type="ECO:0000256" key="4">
    <source>
        <dbReference type="PROSITE-ProRule" id="PRU00169"/>
    </source>
</evidence>
<protein>
    <recommendedName>
        <fullName evidence="2">histidine kinase</fullName>
        <ecNumber evidence="2">2.7.13.3</ecNumber>
    </recommendedName>
</protein>
<comment type="catalytic activity">
    <reaction evidence="1">
        <text>ATP + protein L-histidine = ADP + protein N-phospho-L-histidine.</text>
        <dbReference type="EC" id="2.7.13.3"/>
    </reaction>
</comment>
<dbReference type="EC" id="2.7.13.3" evidence="2"/>
<evidence type="ECO:0000256" key="5">
    <source>
        <dbReference type="SAM" id="Coils"/>
    </source>
</evidence>
<dbReference type="CDD" id="cd00082">
    <property type="entry name" value="HisKA"/>
    <property type="match status" value="1"/>
</dbReference>
<dbReference type="SUPFAM" id="SSF55874">
    <property type="entry name" value="ATPase domain of HSP90 chaperone/DNA topoisomerase II/histidine kinase"/>
    <property type="match status" value="1"/>
</dbReference>
<dbReference type="CDD" id="cd18161">
    <property type="entry name" value="REC_hyHK_blue-like"/>
    <property type="match status" value="1"/>
</dbReference>
<feature type="domain" description="Histidine kinase" evidence="7">
    <location>
        <begin position="189"/>
        <end position="413"/>
    </location>
</feature>
<evidence type="ECO:0000256" key="6">
    <source>
        <dbReference type="SAM" id="MobiDB-lite"/>
    </source>
</evidence>
<proteinExistence type="predicted"/>
<dbReference type="Gene3D" id="3.40.50.2300">
    <property type="match status" value="1"/>
</dbReference>
<dbReference type="InterPro" id="IPR004358">
    <property type="entry name" value="Sig_transdc_His_kin-like_C"/>
</dbReference>
<evidence type="ECO:0000313" key="10">
    <source>
        <dbReference type="Proteomes" id="UP000583556"/>
    </source>
</evidence>
<keyword evidence="3 4" id="KW-0597">Phosphoprotein</keyword>
<dbReference type="PRINTS" id="PR00344">
    <property type="entry name" value="BCTRLSENSOR"/>
</dbReference>
<dbReference type="SUPFAM" id="SSF47384">
    <property type="entry name" value="Homodimeric domain of signal transducing histidine kinase"/>
    <property type="match status" value="1"/>
</dbReference>
<dbReference type="SMART" id="SM00448">
    <property type="entry name" value="REC"/>
    <property type="match status" value="1"/>
</dbReference>
<dbReference type="AlphaFoldDB" id="A0A7Y0BR06"/>
<dbReference type="Pfam" id="PF00072">
    <property type="entry name" value="Response_reg"/>
    <property type="match status" value="1"/>
</dbReference>
<dbReference type="Pfam" id="PF00512">
    <property type="entry name" value="HisKA"/>
    <property type="match status" value="1"/>
</dbReference>
<dbReference type="InterPro" id="IPR005467">
    <property type="entry name" value="His_kinase_dom"/>
</dbReference>
<dbReference type="InterPro" id="IPR036890">
    <property type="entry name" value="HATPase_C_sf"/>
</dbReference>
<name>A0A7Y0BR06_9SPHN</name>
<dbReference type="InterPro" id="IPR001789">
    <property type="entry name" value="Sig_transdc_resp-reg_receiver"/>
</dbReference>